<name>A0A4Z2GT77_9TELE</name>
<organism evidence="2 3">
    <name type="scientific">Liparis tanakae</name>
    <name type="common">Tanaka's snailfish</name>
    <dbReference type="NCBI Taxonomy" id="230148"/>
    <lineage>
        <taxon>Eukaryota</taxon>
        <taxon>Metazoa</taxon>
        <taxon>Chordata</taxon>
        <taxon>Craniata</taxon>
        <taxon>Vertebrata</taxon>
        <taxon>Euteleostomi</taxon>
        <taxon>Actinopterygii</taxon>
        <taxon>Neopterygii</taxon>
        <taxon>Teleostei</taxon>
        <taxon>Neoteleostei</taxon>
        <taxon>Acanthomorphata</taxon>
        <taxon>Eupercaria</taxon>
        <taxon>Perciformes</taxon>
        <taxon>Cottioidei</taxon>
        <taxon>Cottales</taxon>
        <taxon>Liparidae</taxon>
        <taxon>Liparis</taxon>
    </lineage>
</organism>
<dbReference type="Proteomes" id="UP000314294">
    <property type="component" value="Unassembled WGS sequence"/>
</dbReference>
<comment type="caution">
    <text evidence="2">The sequence shown here is derived from an EMBL/GenBank/DDBJ whole genome shotgun (WGS) entry which is preliminary data.</text>
</comment>
<protein>
    <submittedName>
        <fullName evidence="2">Uncharacterized protein</fullName>
    </submittedName>
</protein>
<gene>
    <name evidence="2" type="ORF">EYF80_033320</name>
</gene>
<keyword evidence="3" id="KW-1185">Reference proteome</keyword>
<feature type="region of interest" description="Disordered" evidence="1">
    <location>
        <begin position="1"/>
        <end position="25"/>
    </location>
</feature>
<reference evidence="2 3" key="1">
    <citation type="submission" date="2019-03" db="EMBL/GenBank/DDBJ databases">
        <title>First draft genome of Liparis tanakae, snailfish: a comprehensive survey of snailfish specific genes.</title>
        <authorList>
            <person name="Kim W."/>
            <person name="Song I."/>
            <person name="Jeong J.-H."/>
            <person name="Kim D."/>
            <person name="Kim S."/>
            <person name="Ryu S."/>
            <person name="Song J.Y."/>
            <person name="Lee S.K."/>
        </authorList>
    </citation>
    <scope>NUCLEOTIDE SEQUENCE [LARGE SCALE GENOMIC DNA]</scope>
    <source>
        <tissue evidence="2">Muscle</tissue>
    </source>
</reference>
<dbReference type="EMBL" id="SRLO01000428">
    <property type="protein sequence ID" value="TNN56450.1"/>
    <property type="molecule type" value="Genomic_DNA"/>
</dbReference>
<proteinExistence type="predicted"/>
<evidence type="ECO:0000313" key="2">
    <source>
        <dbReference type="EMBL" id="TNN56450.1"/>
    </source>
</evidence>
<accession>A0A4Z2GT77</accession>
<sequence length="167" mass="17870">MSRTSVQPTGKEPGSPSGIQPSSLWAPRDSFPLPGAVGAAIAIKTRLGSVIRGGSVIYPFPANSIRSDLSRNPVPRRRLRWRPPFITRRDPGVRPPDNAVNNHTTHGNILIAVIIRGEAGAIDHGDGSWRGGGALKGAVPLRVEESLSKTFLIPVHRSTGRANRKAL</sequence>
<evidence type="ECO:0000313" key="3">
    <source>
        <dbReference type="Proteomes" id="UP000314294"/>
    </source>
</evidence>
<evidence type="ECO:0000256" key="1">
    <source>
        <dbReference type="SAM" id="MobiDB-lite"/>
    </source>
</evidence>
<dbReference type="AlphaFoldDB" id="A0A4Z2GT77"/>